<dbReference type="AlphaFoldDB" id="A0A6C0K0R9"/>
<protein>
    <submittedName>
        <fullName evidence="1">Uncharacterized protein</fullName>
    </submittedName>
</protein>
<name>A0A6C0K0R9_9ZZZZ</name>
<accession>A0A6C0K0R9</accession>
<dbReference type="EMBL" id="MN740787">
    <property type="protein sequence ID" value="QHU11632.1"/>
    <property type="molecule type" value="Genomic_DNA"/>
</dbReference>
<organism evidence="1">
    <name type="scientific">viral metagenome</name>
    <dbReference type="NCBI Taxonomy" id="1070528"/>
    <lineage>
        <taxon>unclassified sequences</taxon>
        <taxon>metagenomes</taxon>
        <taxon>organismal metagenomes</taxon>
    </lineage>
</organism>
<evidence type="ECO:0000313" key="1">
    <source>
        <dbReference type="EMBL" id="QHU11632.1"/>
    </source>
</evidence>
<proteinExistence type="predicted"/>
<reference evidence="1" key="1">
    <citation type="journal article" date="2020" name="Nature">
        <title>Giant virus diversity and host interactions through global metagenomics.</title>
        <authorList>
            <person name="Schulz F."/>
            <person name="Roux S."/>
            <person name="Paez-Espino D."/>
            <person name="Jungbluth S."/>
            <person name="Walsh D.A."/>
            <person name="Denef V.J."/>
            <person name="McMahon K.D."/>
            <person name="Konstantinidis K.T."/>
            <person name="Eloe-Fadrosh E.A."/>
            <person name="Kyrpides N.C."/>
            <person name="Woyke T."/>
        </authorList>
    </citation>
    <scope>NUCLEOTIDE SEQUENCE</scope>
    <source>
        <strain evidence="1">GVMAG-S-1101169-75</strain>
    </source>
</reference>
<sequence>MSNNHRIVLGLLTLVHKKCDPESWLAQFLHRVGQGVYRASKTTTTESNTTTTSKRYLEQDDEYCRMFLRSKIKEIQDRSGDDNILLQKQWNRYTDMLKELLEALESEASPVNKNNESLTAWIDELFPEKNKTPYLYADADRIPFSFFIMEDREAFFKEPEGSRIRHYLFFLKSMEDLLHSQAHPMNKGDSTSYILWTTLENTLLRTAGFHGVILDRGELEKTKGRLFWNP</sequence>